<dbReference type="RefSeq" id="WP_317330029.1">
    <property type="nucleotide sequence ID" value="NZ_JAWJZA010000006.1"/>
</dbReference>
<comment type="caution">
    <text evidence="1">The sequence shown here is derived from an EMBL/GenBank/DDBJ whole genome shotgun (WGS) entry which is preliminary data.</text>
</comment>
<name>A0ABU3ZA44_9FIRM</name>
<sequence length="56" mass="6057">MGGAPQATANTPLVVPADSTVLPVDISRPFVSYISNVVYAQKPSRGYDNVALKWMY</sequence>
<reference evidence="1 2" key="1">
    <citation type="submission" date="2023-10" db="EMBL/GenBank/DDBJ databases">
        <title>Veillonella sp. nov., isolated from a pig farm feces dump.</title>
        <authorList>
            <person name="Chang Y.-H."/>
        </authorList>
    </citation>
    <scope>NUCLEOTIDE SEQUENCE [LARGE SCALE GENOMIC DNA]</scope>
    <source>
        <strain evidence="1 2">YH-vei2233</strain>
    </source>
</reference>
<evidence type="ECO:0000313" key="1">
    <source>
        <dbReference type="EMBL" id="MDV5088536.1"/>
    </source>
</evidence>
<gene>
    <name evidence="1" type="ORF">RVY80_06745</name>
</gene>
<accession>A0ABU3ZA44</accession>
<dbReference type="EMBL" id="JAWJZB010000007">
    <property type="protein sequence ID" value="MDV5088536.1"/>
    <property type="molecule type" value="Genomic_DNA"/>
</dbReference>
<evidence type="ECO:0000313" key="2">
    <source>
        <dbReference type="Proteomes" id="UP001272515"/>
    </source>
</evidence>
<proteinExistence type="predicted"/>
<dbReference type="Proteomes" id="UP001272515">
    <property type="component" value="Unassembled WGS sequence"/>
</dbReference>
<organism evidence="1 2">
    <name type="scientific">Veillonella absiana</name>
    <dbReference type="NCBI Taxonomy" id="3079305"/>
    <lineage>
        <taxon>Bacteria</taxon>
        <taxon>Bacillati</taxon>
        <taxon>Bacillota</taxon>
        <taxon>Negativicutes</taxon>
        <taxon>Veillonellales</taxon>
        <taxon>Veillonellaceae</taxon>
        <taxon>Veillonella</taxon>
    </lineage>
</organism>
<protein>
    <submittedName>
        <fullName evidence="1">Uncharacterized protein</fullName>
    </submittedName>
</protein>
<keyword evidence="2" id="KW-1185">Reference proteome</keyword>